<evidence type="ECO:0000313" key="3">
    <source>
        <dbReference type="Proteomes" id="UP001595839"/>
    </source>
</evidence>
<reference evidence="3" key="1">
    <citation type="journal article" date="2019" name="Int. J. Syst. Evol. Microbiol.">
        <title>The Global Catalogue of Microorganisms (GCM) 10K type strain sequencing project: providing services to taxonomists for standard genome sequencing and annotation.</title>
        <authorList>
            <consortium name="The Broad Institute Genomics Platform"/>
            <consortium name="The Broad Institute Genome Sequencing Center for Infectious Disease"/>
            <person name="Wu L."/>
            <person name="Ma J."/>
        </authorList>
    </citation>
    <scope>NUCLEOTIDE SEQUENCE [LARGE SCALE GENOMIC DNA]</scope>
    <source>
        <strain evidence="3">CGMCC 4.7177</strain>
    </source>
</reference>
<keyword evidence="1" id="KW-0175">Coiled coil</keyword>
<name>A0ABV9B4J6_9ACTN</name>
<comment type="caution">
    <text evidence="2">The sequence shown here is derived from an EMBL/GenBank/DDBJ whole genome shotgun (WGS) entry which is preliminary data.</text>
</comment>
<feature type="coiled-coil region" evidence="1">
    <location>
        <begin position="8"/>
        <end position="42"/>
    </location>
</feature>
<proteinExistence type="predicted"/>
<evidence type="ECO:0000313" key="2">
    <source>
        <dbReference type="EMBL" id="MFC4506939.1"/>
    </source>
</evidence>
<dbReference type="Proteomes" id="UP001595839">
    <property type="component" value="Unassembled WGS sequence"/>
</dbReference>
<keyword evidence="3" id="KW-1185">Reference proteome</keyword>
<dbReference type="EMBL" id="JBHSFK010000049">
    <property type="protein sequence ID" value="MFC4506939.1"/>
    <property type="molecule type" value="Genomic_DNA"/>
</dbReference>
<organism evidence="2 3">
    <name type="scientific">Streptomyces vulcanius</name>
    <dbReference type="NCBI Taxonomy" id="1441876"/>
    <lineage>
        <taxon>Bacteria</taxon>
        <taxon>Bacillati</taxon>
        <taxon>Actinomycetota</taxon>
        <taxon>Actinomycetes</taxon>
        <taxon>Kitasatosporales</taxon>
        <taxon>Streptomycetaceae</taxon>
        <taxon>Streptomyces</taxon>
    </lineage>
</organism>
<evidence type="ECO:0000256" key="1">
    <source>
        <dbReference type="SAM" id="Coils"/>
    </source>
</evidence>
<accession>A0ABV9B4J6</accession>
<sequence>MVSAARTAHNIEITAESLQEDLARLQVQKQALERELAAVVAHLGSVQRALSALEALMLDPAAAATGTAGAASARQNQAVATVEPQTHRVAPGTDADGRKGYGKLTEQIMEYFDGVGDADVRARDVATALGRDTDSGSINGVRSTLDRLVGASRVERSGRGLYRAKRP</sequence>
<dbReference type="RefSeq" id="WP_381185201.1">
    <property type="nucleotide sequence ID" value="NZ_JBHSFK010000049.1"/>
</dbReference>
<gene>
    <name evidence="2" type="ORF">ACFPIH_47115</name>
</gene>
<protein>
    <submittedName>
        <fullName evidence="2">Uncharacterized protein</fullName>
    </submittedName>
</protein>